<accession>A0ABV6SN23</accession>
<sequence length="98" mass="10428">MSNAVARRAMAKPIRPRPTMPRRAPLTLRAKGNGLLVQAPADEAIGDGDTPGDAQQHHGEVGDIVGQHIRSMGDGNATRFGGPHIDAIVTDTEHQDNF</sequence>
<dbReference type="RefSeq" id="WP_376947505.1">
    <property type="nucleotide sequence ID" value="NZ_CP171449.1"/>
</dbReference>
<protein>
    <submittedName>
        <fullName evidence="2">Uncharacterized protein</fullName>
    </submittedName>
</protein>
<gene>
    <name evidence="2" type="ORF">ACFFGX_15700</name>
</gene>
<organism evidence="2 3">
    <name type="scientific">Azorhizophilus paspali</name>
    <name type="common">Azotobacter paspali</name>
    <dbReference type="NCBI Taxonomy" id="69963"/>
    <lineage>
        <taxon>Bacteria</taxon>
        <taxon>Pseudomonadati</taxon>
        <taxon>Pseudomonadota</taxon>
        <taxon>Gammaproteobacteria</taxon>
        <taxon>Pseudomonadales</taxon>
        <taxon>Pseudomonadaceae</taxon>
        <taxon>Azorhizophilus</taxon>
    </lineage>
</organism>
<evidence type="ECO:0000313" key="3">
    <source>
        <dbReference type="Proteomes" id="UP001589891"/>
    </source>
</evidence>
<dbReference type="EMBL" id="JBHLSS010000098">
    <property type="protein sequence ID" value="MFC0710932.1"/>
    <property type="molecule type" value="Genomic_DNA"/>
</dbReference>
<proteinExistence type="predicted"/>
<evidence type="ECO:0000313" key="2">
    <source>
        <dbReference type="EMBL" id="MFC0710932.1"/>
    </source>
</evidence>
<name>A0ABV6SN23_AZOPA</name>
<feature type="region of interest" description="Disordered" evidence="1">
    <location>
        <begin position="1"/>
        <end position="24"/>
    </location>
</feature>
<evidence type="ECO:0000256" key="1">
    <source>
        <dbReference type="SAM" id="MobiDB-lite"/>
    </source>
</evidence>
<reference evidence="2 3" key="1">
    <citation type="submission" date="2024-09" db="EMBL/GenBank/DDBJ databases">
        <authorList>
            <person name="Sun Q."/>
            <person name="Mori K."/>
        </authorList>
    </citation>
    <scope>NUCLEOTIDE SEQUENCE [LARGE SCALE GENOMIC DNA]</scope>
    <source>
        <strain evidence="2 3">NCAIM B.01794</strain>
    </source>
</reference>
<comment type="caution">
    <text evidence="2">The sequence shown here is derived from an EMBL/GenBank/DDBJ whole genome shotgun (WGS) entry which is preliminary data.</text>
</comment>
<keyword evidence="3" id="KW-1185">Reference proteome</keyword>
<dbReference type="Proteomes" id="UP001589891">
    <property type="component" value="Unassembled WGS sequence"/>
</dbReference>